<dbReference type="InParanoid" id="A0A2R5GPM8"/>
<dbReference type="Proteomes" id="UP000241890">
    <property type="component" value="Unassembled WGS sequence"/>
</dbReference>
<dbReference type="PANTHER" id="PTHR15967:SF0">
    <property type="entry name" value="E2F-ASSOCIATED PHOSPHOPROTEIN"/>
    <property type="match status" value="1"/>
</dbReference>
<feature type="compositionally biased region" description="Basic and acidic residues" evidence="1">
    <location>
        <begin position="94"/>
        <end position="107"/>
    </location>
</feature>
<dbReference type="PANTHER" id="PTHR15967">
    <property type="entry name" value="E2F-ASSOCIATED PHOSPHOPROTEIN"/>
    <property type="match status" value="1"/>
</dbReference>
<feature type="compositionally biased region" description="Low complexity" evidence="1">
    <location>
        <begin position="34"/>
        <end position="45"/>
    </location>
</feature>
<protein>
    <submittedName>
        <fullName evidence="2">E2F-associated phosphoprotein</fullName>
    </submittedName>
</protein>
<comment type="caution">
    <text evidence="2">The sequence shown here is derived from an EMBL/GenBank/DDBJ whole genome shotgun (WGS) entry which is preliminary data.</text>
</comment>
<feature type="compositionally biased region" description="Acidic residues" evidence="1">
    <location>
        <begin position="113"/>
        <end position="132"/>
    </location>
</feature>
<dbReference type="AlphaFoldDB" id="A0A2R5GPM8"/>
<feature type="region of interest" description="Disordered" evidence="1">
    <location>
        <begin position="1"/>
        <end position="134"/>
    </location>
</feature>
<evidence type="ECO:0000256" key="1">
    <source>
        <dbReference type="SAM" id="MobiDB-lite"/>
    </source>
</evidence>
<gene>
    <name evidence="2" type="ORF">FCC1311_065102</name>
</gene>
<proteinExistence type="predicted"/>
<evidence type="ECO:0000313" key="3">
    <source>
        <dbReference type="Proteomes" id="UP000241890"/>
    </source>
</evidence>
<dbReference type="Pfam" id="PF10238">
    <property type="entry name" value="Eapp_C"/>
    <property type="match status" value="1"/>
</dbReference>
<dbReference type="InterPro" id="IPR019370">
    <property type="entry name" value="E2F-assoc_phosphoprotein"/>
</dbReference>
<accession>A0A2R5GPM8</accession>
<dbReference type="EMBL" id="BEYU01000074">
    <property type="protein sequence ID" value="GBG30291.1"/>
    <property type="molecule type" value="Genomic_DNA"/>
</dbReference>
<evidence type="ECO:0000313" key="2">
    <source>
        <dbReference type="EMBL" id="GBG30291.1"/>
    </source>
</evidence>
<dbReference type="GO" id="GO:0005634">
    <property type="term" value="C:nucleus"/>
    <property type="evidence" value="ECO:0007669"/>
    <property type="project" value="TreeGrafter"/>
</dbReference>
<dbReference type="OrthoDB" id="122464at2759"/>
<organism evidence="2 3">
    <name type="scientific">Hondaea fermentalgiana</name>
    <dbReference type="NCBI Taxonomy" id="2315210"/>
    <lineage>
        <taxon>Eukaryota</taxon>
        <taxon>Sar</taxon>
        <taxon>Stramenopiles</taxon>
        <taxon>Bigyra</taxon>
        <taxon>Labyrinthulomycetes</taxon>
        <taxon>Thraustochytrida</taxon>
        <taxon>Thraustochytriidae</taxon>
        <taxon>Hondaea</taxon>
    </lineage>
</organism>
<name>A0A2R5GPM8_9STRA</name>
<reference evidence="2 3" key="1">
    <citation type="submission" date="2017-12" db="EMBL/GenBank/DDBJ databases">
        <title>Sequencing, de novo assembly and annotation of complete genome of a new Thraustochytrid species, strain FCC1311.</title>
        <authorList>
            <person name="Sedici K."/>
            <person name="Godart F."/>
            <person name="Aiese Cigliano R."/>
            <person name="Sanseverino W."/>
            <person name="Barakat M."/>
            <person name="Ortet P."/>
            <person name="Marechal E."/>
            <person name="Cagnac O."/>
            <person name="Amato A."/>
        </authorList>
    </citation>
    <scope>NUCLEOTIDE SEQUENCE [LARGE SCALE GENOMIC DNA]</scope>
</reference>
<sequence>MGDDFYTLEQLRLEDSASEYSSEGEDASHSIMGELAEALQAQESASKTHAKPPPTTSKTLAKDDQGEAHGTQSTQATNRGAASNNKQHSANQQTKDHPLDGKDEEQQQKQQPDEEENQELDEEMELHDDEEDERNKHFVKKHFRDKNVARSDALLSCPGCFSTVAYDTTQHPRVKTWYTSKRAFNCNVRETNAREADIDAENVLECAECSTALGVQREDHVFEFRTALPSAVE</sequence>
<feature type="compositionally biased region" description="Polar residues" evidence="1">
    <location>
        <begin position="70"/>
        <end position="93"/>
    </location>
</feature>
<keyword evidence="3" id="KW-1185">Reference proteome</keyword>